<proteinExistence type="predicted"/>
<accession>A0AAN8VVQ0</accession>
<dbReference type="AlphaFoldDB" id="A0AAN8VVQ0"/>
<evidence type="ECO:0000313" key="3">
    <source>
        <dbReference type="Proteomes" id="UP001370490"/>
    </source>
</evidence>
<dbReference type="Proteomes" id="UP001370490">
    <property type="component" value="Unassembled WGS sequence"/>
</dbReference>
<comment type="caution">
    <text evidence="2">The sequence shown here is derived from an EMBL/GenBank/DDBJ whole genome shotgun (WGS) entry which is preliminary data.</text>
</comment>
<name>A0AAN8VVQ0_9MAGN</name>
<feature type="region of interest" description="Disordered" evidence="1">
    <location>
        <begin position="1"/>
        <end position="28"/>
    </location>
</feature>
<feature type="compositionally biased region" description="Basic residues" evidence="1">
    <location>
        <begin position="17"/>
        <end position="26"/>
    </location>
</feature>
<protein>
    <submittedName>
        <fullName evidence="2">Uncharacterized protein</fullName>
    </submittedName>
</protein>
<evidence type="ECO:0000313" key="2">
    <source>
        <dbReference type="EMBL" id="KAK6934993.1"/>
    </source>
</evidence>
<keyword evidence="3" id="KW-1185">Reference proteome</keyword>
<evidence type="ECO:0000256" key="1">
    <source>
        <dbReference type="SAM" id="MobiDB-lite"/>
    </source>
</evidence>
<reference evidence="2 3" key="1">
    <citation type="submission" date="2023-12" db="EMBL/GenBank/DDBJ databases">
        <title>A high-quality genome assembly for Dillenia turbinata (Dilleniales).</title>
        <authorList>
            <person name="Chanderbali A."/>
        </authorList>
    </citation>
    <scope>NUCLEOTIDE SEQUENCE [LARGE SCALE GENOMIC DNA]</scope>
    <source>
        <strain evidence="2">LSX21</strain>
        <tissue evidence="2">Leaf</tissue>
    </source>
</reference>
<feature type="non-terminal residue" evidence="2">
    <location>
        <position position="1"/>
    </location>
</feature>
<feature type="compositionally biased region" description="Basic and acidic residues" evidence="1">
    <location>
        <begin position="1"/>
        <end position="16"/>
    </location>
</feature>
<organism evidence="2 3">
    <name type="scientific">Dillenia turbinata</name>
    <dbReference type="NCBI Taxonomy" id="194707"/>
    <lineage>
        <taxon>Eukaryota</taxon>
        <taxon>Viridiplantae</taxon>
        <taxon>Streptophyta</taxon>
        <taxon>Embryophyta</taxon>
        <taxon>Tracheophyta</taxon>
        <taxon>Spermatophyta</taxon>
        <taxon>Magnoliopsida</taxon>
        <taxon>eudicotyledons</taxon>
        <taxon>Gunneridae</taxon>
        <taxon>Pentapetalae</taxon>
        <taxon>Dilleniales</taxon>
        <taxon>Dilleniaceae</taxon>
        <taxon>Dillenia</taxon>
    </lineage>
</organism>
<dbReference type="EMBL" id="JBAMMX010000008">
    <property type="protein sequence ID" value="KAK6934993.1"/>
    <property type="molecule type" value="Genomic_DNA"/>
</dbReference>
<gene>
    <name evidence="2" type="ORF">RJ641_035148</name>
</gene>
<sequence length="63" mass="7055">VRSSAERSASEGIERSRARRGGRRKREQGFAVEVTTYDRSFNDAGADFPVWDKSGAVSNNHIR</sequence>